<dbReference type="AlphaFoldDB" id="A0A367Z1B5"/>
<name>A0A367Z1B5_9ACTN</name>
<feature type="transmembrane region" description="Helical" evidence="1">
    <location>
        <begin position="87"/>
        <end position="105"/>
    </location>
</feature>
<feature type="transmembrane region" description="Helical" evidence="1">
    <location>
        <begin position="33"/>
        <end position="52"/>
    </location>
</feature>
<gene>
    <name evidence="2" type="ORF">DT076_00605</name>
</gene>
<evidence type="ECO:0000313" key="3">
    <source>
        <dbReference type="Proteomes" id="UP000252770"/>
    </source>
</evidence>
<keyword evidence="1" id="KW-1133">Transmembrane helix</keyword>
<sequence>MFLAAAVLVVVGVGALGFAVVELVHLRANRWVVAVGTTVLMAGYGVFLLAVANGLRRAARWSRGPAVATQLIQVPVAWGFLGGPTTWVTVVLGGLSLLALVCLLLPTSTVALGAGGGLNGPEGQH</sequence>
<reference evidence="2 3" key="1">
    <citation type="submission" date="2018-07" db="EMBL/GenBank/DDBJ databases">
        <title>Desertimonas flava gen. nov. sp. nov.</title>
        <authorList>
            <person name="Liu S."/>
        </authorList>
    </citation>
    <scope>NUCLEOTIDE SEQUENCE [LARGE SCALE GENOMIC DNA]</scope>
    <source>
        <strain evidence="2 3">16Sb5-5</strain>
    </source>
</reference>
<dbReference type="EMBL" id="QOUI01000001">
    <property type="protein sequence ID" value="RCK71021.1"/>
    <property type="molecule type" value="Genomic_DNA"/>
</dbReference>
<proteinExistence type="predicted"/>
<evidence type="ECO:0000313" key="2">
    <source>
        <dbReference type="EMBL" id="RCK71021.1"/>
    </source>
</evidence>
<comment type="caution">
    <text evidence="2">The sequence shown here is derived from an EMBL/GenBank/DDBJ whole genome shotgun (WGS) entry which is preliminary data.</text>
</comment>
<evidence type="ECO:0000256" key="1">
    <source>
        <dbReference type="SAM" id="Phobius"/>
    </source>
</evidence>
<keyword evidence="3" id="KW-1185">Reference proteome</keyword>
<keyword evidence="1" id="KW-0812">Transmembrane</keyword>
<dbReference type="Proteomes" id="UP000252770">
    <property type="component" value="Unassembled WGS sequence"/>
</dbReference>
<protein>
    <submittedName>
        <fullName evidence="2">Uncharacterized protein</fullName>
    </submittedName>
</protein>
<accession>A0A367Z1B5</accession>
<organism evidence="2 3">
    <name type="scientific">Desertihabitans brevis</name>
    <dbReference type="NCBI Taxonomy" id="2268447"/>
    <lineage>
        <taxon>Bacteria</taxon>
        <taxon>Bacillati</taxon>
        <taxon>Actinomycetota</taxon>
        <taxon>Actinomycetes</taxon>
        <taxon>Propionibacteriales</taxon>
        <taxon>Propionibacteriaceae</taxon>
        <taxon>Desertihabitans</taxon>
    </lineage>
</organism>
<keyword evidence="1" id="KW-0472">Membrane</keyword>